<reference evidence="1" key="1">
    <citation type="submission" date="2021-01" db="EMBL/GenBank/DDBJ databases">
        <authorList>
            <person name="Corre E."/>
            <person name="Pelletier E."/>
            <person name="Niang G."/>
            <person name="Scheremetjew M."/>
            <person name="Finn R."/>
            <person name="Kale V."/>
            <person name="Holt S."/>
            <person name="Cochrane G."/>
            <person name="Meng A."/>
            <person name="Brown T."/>
            <person name="Cohen L."/>
        </authorList>
    </citation>
    <scope>NUCLEOTIDE SEQUENCE</scope>
    <source>
        <strain evidence="1">CCMP325</strain>
    </source>
</reference>
<gene>
    <name evidence="1" type="ORF">HPHI1048_LOCUS13550</name>
</gene>
<dbReference type="AlphaFoldDB" id="A0A7S0EMX1"/>
<organism evidence="1">
    <name type="scientific">Hanusia phi</name>
    <dbReference type="NCBI Taxonomy" id="3032"/>
    <lineage>
        <taxon>Eukaryota</taxon>
        <taxon>Cryptophyceae</taxon>
        <taxon>Pyrenomonadales</taxon>
        <taxon>Geminigeraceae</taxon>
        <taxon>Hanusia</taxon>
    </lineage>
</organism>
<sequence>MSFVHGGILHKNWEEEMTFEKSVLREPSAQLKSLMSALKAPKTVTMIPPSLDPMLGSTLHSANGCEYRKLRRPGTKKPSEPVVTKKGTLAGLFRGGSGQESISELIHRAAVFFSPTWH</sequence>
<accession>A0A7S0EMX1</accession>
<evidence type="ECO:0000313" key="1">
    <source>
        <dbReference type="EMBL" id="CAD8489777.1"/>
    </source>
</evidence>
<protein>
    <submittedName>
        <fullName evidence="1">Uncharacterized protein</fullName>
    </submittedName>
</protein>
<dbReference type="EMBL" id="HBEO01020053">
    <property type="protein sequence ID" value="CAD8489777.1"/>
    <property type="molecule type" value="Transcribed_RNA"/>
</dbReference>
<proteinExistence type="predicted"/>
<name>A0A7S0EMX1_9CRYP</name>